<keyword evidence="3" id="KW-0732">Signal</keyword>
<organism evidence="4 5">
    <name type="scientific">Faecalibacterium langellae</name>
    <dbReference type="NCBI Taxonomy" id="3435293"/>
    <lineage>
        <taxon>Bacteria</taxon>
        <taxon>Bacillati</taxon>
        <taxon>Bacillota</taxon>
        <taxon>Clostridia</taxon>
        <taxon>Eubacteriales</taxon>
        <taxon>Oscillospiraceae</taxon>
        <taxon>Faecalibacterium</taxon>
    </lineage>
</organism>
<evidence type="ECO:0000256" key="1">
    <source>
        <dbReference type="SAM" id="Coils"/>
    </source>
</evidence>
<name>A0A2A6ZBK8_9FIRM</name>
<dbReference type="PROSITE" id="PS51257">
    <property type="entry name" value="PROKAR_LIPOPROTEIN"/>
    <property type="match status" value="1"/>
</dbReference>
<dbReference type="Proteomes" id="UP000220752">
    <property type="component" value="Unassembled WGS sequence"/>
</dbReference>
<protein>
    <recommendedName>
        <fullName evidence="6">Lipoprotein</fullName>
    </recommendedName>
</protein>
<accession>A0A2A6ZBK8</accession>
<evidence type="ECO:0000256" key="2">
    <source>
        <dbReference type="SAM" id="MobiDB-lite"/>
    </source>
</evidence>
<feature type="region of interest" description="Disordered" evidence="2">
    <location>
        <begin position="26"/>
        <end position="49"/>
    </location>
</feature>
<dbReference type="EMBL" id="NMTQ01000022">
    <property type="protein sequence ID" value="PDX58736.1"/>
    <property type="molecule type" value="Genomic_DNA"/>
</dbReference>
<evidence type="ECO:0008006" key="6">
    <source>
        <dbReference type="Google" id="ProtNLM"/>
    </source>
</evidence>
<evidence type="ECO:0000256" key="3">
    <source>
        <dbReference type="SAM" id="SignalP"/>
    </source>
</evidence>
<gene>
    <name evidence="4" type="ORF">CGS46_06420</name>
</gene>
<feature type="signal peptide" evidence="3">
    <location>
        <begin position="1"/>
        <end position="30"/>
    </location>
</feature>
<evidence type="ECO:0000313" key="5">
    <source>
        <dbReference type="Proteomes" id="UP000220752"/>
    </source>
</evidence>
<sequence>MKKCKLAAMAWLSVCIVLFTSCGNSAGASASSTSEVKRTAVSESTAEEKQPYEILREKEDETKQIAADEEQQVKELQDALNAVNFYYEEFDGGDALMGVSPNCENNEKQGKSCIVPVIYVFGPSVDPIACIGFNYIGDTYLDMDTVEIDTDNYRYTYGNTTFITDVQKDKLTISPNGDEKTEEAAFRLVTEDDLDALVDIVESEEVELTFAKYNTAKPVFVECEMPEEDRQAITDVLNAYYLYLNASEKVRAKALADISYTEVES</sequence>
<feature type="chain" id="PRO_5012698702" description="Lipoprotein" evidence="3">
    <location>
        <begin position="31"/>
        <end position="265"/>
    </location>
</feature>
<proteinExistence type="predicted"/>
<evidence type="ECO:0000313" key="4">
    <source>
        <dbReference type="EMBL" id="PDX58736.1"/>
    </source>
</evidence>
<dbReference type="AlphaFoldDB" id="A0A2A6ZBK8"/>
<feature type="coiled-coil region" evidence="1">
    <location>
        <begin position="52"/>
        <end position="79"/>
    </location>
</feature>
<feature type="compositionally biased region" description="Basic and acidic residues" evidence="2">
    <location>
        <begin position="35"/>
        <end position="49"/>
    </location>
</feature>
<comment type="caution">
    <text evidence="4">The sequence shown here is derived from an EMBL/GenBank/DDBJ whole genome shotgun (WGS) entry which is preliminary data.</text>
</comment>
<keyword evidence="5" id="KW-1185">Reference proteome</keyword>
<reference evidence="4 5" key="1">
    <citation type="journal article" date="2017" name="Front. Microbiol.">
        <title>New Insights into the Diversity of the Genus Faecalibacterium.</title>
        <authorList>
            <person name="Benevides L."/>
            <person name="Burman S."/>
            <person name="Martin R."/>
            <person name="Robert V."/>
            <person name="Thomas M."/>
            <person name="Miquel S."/>
            <person name="Chain F."/>
            <person name="Sokol H."/>
            <person name="Bermudez-Humaran L.G."/>
            <person name="Morrison M."/>
            <person name="Langella P."/>
            <person name="Azevedo V.A."/>
            <person name="Chatel J.M."/>
            <person name="Soares S."/>
        </authorList>
    </citation>
    <scope>NUCLEOTIDE SEQUENCE [LARGE SCALE GENOMIC DNA]</scope>
    <source>
        <strain evidence="5">CNCM I-4540</strain>
    </source>
</reference>
<keyword evidence="1" id="KW-0175">Coiled coil</keyword>